<evidence type="ECO:0000313" key="3">
    <source>
        <dbReference type="Proteomes" id="UP000054815"/>
    </source>
</evidence>
<evidence type="ECO:0000256" key="1">
    <source>
        <dbReference type="SAM" id="MobiDB-lite"/>
    </source>
</evidence>
<accession>A0A0V0YI15</accession>
<feature type="compositionally biased region" description="Polar residues" evidence="1">
    <location>
        <begin position="1"/>
        <end position="10"/>
    </location>
</feature>
<evidence type="ECO:0000313" key="2">
    <source>
        <dbReference type="EMBL" id="KRX99739.1"/>
    </source>
</evidence>
<reference evidence="2 3" key="1">
    <citation type="submission" date="2015-01" db="EMBL/GenBank/DDBJ databases">
        <title>Evolution of Trichinella species and genotypes.</title>
        <authorList>
            <person name="Korhonen P.K."/>
            <person name="Edoardo P."/>
            <person name="Giuseppe L.R."/>
            <person name="Gasser R.B."/>
        </authorList>
    </citation>
    <scope>NUCLEOTIDE SEQUENCE [LARGE SCALE GENOMIC DNA]</scope>
    <source>
        <strain evidence="2">ISS141</strain>
    </source>
</reference>
<organism evidence="2 3">
    <name type="scientific">Trichinella pseudospiralis</name>
    <name type="common">Parasitic roundworm</name>
    <dbReference type="NCBI Taxonomy" id="6337"/>
    <lineage>
        <taxon>Eukaryota</taxon>
        <taxon>Metazoa</taxon>
        <taxon>Ecdysozoa</taxon>
        <taxon>Nematoda</taxon>
        <taxon>Enoplea</taxon>
        <taxon>Dorylaimia</taxon>
        <taxon>Trichinellida</taxon>
        <taxon>Trichinellidae</taxon>
        <taxon>Trichinella</taxon>
    </lineage>
</organism>
<dbReference type="Proteomes" id="UP000054815">
    <property type="component" value="Unassembled WGS sequence"/>
</dbReference>
<proteinExistence type="predicted"/>
<protein>
    <submittedName>
        <fullName evidence="2">Uncharacterized protein</fullName>
    </submittedName>
</protein>
<dbReference type="AlphaFoldDB" id="A0A0V0YI15"/>
<feature type="region of interest" description="Disordered" evidence="1">
    <location>
        <begin position="1"/>
        <end position="30"/>
    </location>
</feature>
<gene>
    <name evidence="2" type="ORF">T4E_176</name>
</gene>
<dbReference type="EMBL" id="JYDU01000012">
    <property type="protein sequence ID" value="KRX99739.1"/>
    <property type="molecule type" value="Genomic_DNA"/>
</dbReference>
<comment type="caution">
    <text evidence="2">The sequence shown here is derived from an EMBL/GenBank/DDBJ whole genome shotgun (WGS) entry which is preliminary data.</text>
</comment>
<name>A0A0V0YI15_TRIPS</name>
<feature type="non-terminal residue" evidence="2">
    <location>
        <position position="1"/>
    </location>
</feature>
<sequence>LLNNFHTSGMTADKLGSRQVDNPKPTSTPTVAAVDDQRREELARMVLQGDTKFHRLLQKELINRRPPHCQFN</sequence>